<keyword evidence="4" id="KW-0808">Transferase</keyword>
<sequence>MGTEQRGRAMRILAVTTVRDEGPYLLEWIAHHMGAGVTDFLIYSNDCSDGTAQMLDTLHDAGVICHQPQQRETGKSVQWQALNAAWKHPMRKTADWAWVADVDEFLNIHTSGHDIPALLAALPDGVDAVAVPWRLYGHNGVVEIADAPVTEQFTRAIPADAQFPIAATLFKSLVRLDGPFNQFGVHRPRQKRPEKNGLPRFVDGSGQWLSEAFSGQRGRLSLYGLGAGREMVECNHYAVRSAAGFLLKKARGLPNRAEKAVDLAYWVERNFNTVEDRSIAAMRPATEARLEALRAIPGLADLHETSVAWHRARFEEMVRTPEHQRLLVQILTAGGSTVPPEPVQRKLIAWYRAAHG</sequence>
<keyword evidence="3" id="KW-0472">Membrane</keyword>
<dbReference type="GO" id="GO:0005737">
    <property type="term" value="C:cytoplasm"/>
    <property type="evidence" value="ECO:0007669"/>
    <property type="project" value="TreeGrafter"/>
</dbReference>
<evidence type="ECO:0000313" key="4">
    <source>
        <dbReference type="EMBL" id="SEO59230.1"/>
    </source>
</evidence>
<dbReference type="EMBL" id="FODS01000007">
    <property type="protein sequence ID" value="SEO59230.1"/>
    <property type="molecule type" value="Genomic_DNA"/>
</dbReference>
<organism evidence="4 5">
    <name type="scientific">Salinihabitans flavidus</name>
    <dbReference type="NCBI Taxonomy" id="569882"/>
    <lineage>
        <taxon>Bacteria</taxon>
        <taxon>Pseudomonadati</taxon>
        <taxon>Pseudomonadota</taxon>
        <taxon>Alphaproteobacteria</taxon>
        <taxon>Rhodobacterales</taxon>
        <taxon>Roseobacteraceae</taxon>
        <taxon>Salinihabitans</taxon>
    </lineage>
</organism>
<evidence type="ECO:0000256" key="1">
    <source>
        <dbReference type="ARBA" id="ARBA00004167"/>
    </source>
</evidence>
<reference evidence="4 5" key="1">
    <citation type="submission" date="2016-10" db="EMBL/GenBank/DDBJ databases">
        <authorList>
            <person name="de Groot N.N."/>
        </authorList>
    </citation>
    <scope>NUCLEOTIDE SEQUENCE [LARGE SCALE GENOMIC DNA]</scope>
    <source>
        <strain evidence="4 5">DSM 27842</strain>
    </source>
</reference>
<evidence type="ECO:0000256" key="3">
    <source>
        <dbReference type="ARBA" id="ARBA00022989"/>
    </source>
</evidence>
<dbReference type="Pfam" id="PF13704">
    <property type="entry name" value="Glyco_tranf_2_4"/>
    <property type="match status" value="1"/>
</dbReference>
<dbReference type="InterPro" id="IPR029044">
    <property type="entry name" value="Nucleotide-diphossugar_trans"/>
</dbReference>
<dbReference type="PANTHER" id="PTHR21461:SF69">
    <property type="entry name" value="GLYCOSYLTRANSFERASE FAMILY 92 PROTEIN"/>
    <property type="match status" value="1"/>
</dbReference>
<proteinExistence type="predicted"/>
<dbReference type="GO" id="GO:0016757">
    <property type="term" value="F:glycosyltransferase activity"/>
    <property type="evidence" value="ECO:0007669"/>
    <property type="project" value="TreeGrafter"/>
</dbReference>
<dbReference type="GO" id="GO:0016020">
    <property type="term" value="C:membrane"/>
    <property type="evidence" value="ECO:0007669"/>
    <property type="project" value="UniProtKB-SubCell"/>
</dbReference>
<keyword evidence="5" id="KW-1185">Reference proteome</keyword>
<comment type="subcellular location">
    <subcellularLocation>
        <location evidence="1">Membrane</location>
        <topology evidence="1">Single-pass membrane protein</topology>
    </subcellularLocation>
</comment>
<accession>A0A1H8QY13</accession>
<name>A0A1H8QY13_9RHOB</name>
<keyword evidence="2" id="KW-0812">Transmembrane</keyword>
<evidence type="ECO:0000256" key="2">
    <source>
        <dbReference type="ARBA" id="ARBA00022692"/>
    </source>
</evidence>
<keyword evidence="3" id="KW-1133">Transmembrane helix</keyword>
<dbReference type="SUPFAM" id="SSF53448">
    <property type="entry name" value="Nucleotide-diphospho-sugar transferases"/>
    <property type="match status" value="1"/>
</dbReference>
<evidence type="ECO:0000313" key="5">
    <source>
        <dbReference type="Proteomes" id="UP000198893"/>
    </source>
</evidence>
<gene>
    <name evidence="4" type="ORF">SAMN04490248_107102</name>
</gene>
<dbReference type="STRING" id="569882.SAMN04490248_107102"/>
<dbReference type="PANTHER" id="PTHR21461">
    <property type="entry name" value="GLYCOSYLTRANSFERASE FAMILY 92 PROTEIN"/>
    <property type="match status" value="1"/>
</dbReference>
<dbReference type="AlphaFoldDB" id="A0A1H8QY13"/>
<dbReference type="Proteomes" id="UP000198893">
    <property type="component" value="Unassembled WGS sequence"/>
</dbReference>
<protein>
    <submittedName>
        <fullName evidence="4">Glycosyl transferase family 2</fullName>
    </submittedName>
</protein>